<proteinExistence type="predicted"/>
<comment type="caution">
    <text evidence="2">The sequence shown here is derived from an EMBL/GenBank/DDBJ whole genome shotgun (WGS) entry which is preliminary data.</text>
</comment>
<sequence>MSGEARFRLSRGLAALPTDESFIVQGSGPRHVFRGRAATALLPRLFPLLDGSRSREEVAAELGFTPARLDRPLALLDQRGLLELATPPCRGAALDHVVDYYSRSLDGTGGHLGTGALLDALAGVAVHVVGPARVAAAVAADLRECGVGAATMGPLTEAGVATLAGAERFLVVVVEEGGDPERLARTATLCAPYAVPVLRAAADRTHLEIGPCFVPALTACPACLRRGRAETGWPRESDPGPAAGETLAGLAATEALNIVSGASRQAPVIMTRIAVDTGDTEQRVLVPSPDCPCADIGGDGPDSDLVDVGLWMTERVVPAALRPGPPPRAVQRWWRQLADERPTYHAHPRRPLPEERLPVRGTFGDGVRRSAPEVLDQALITDVLARVAGRRRGSADGASQRWVPSGGQLGSVELYLVTETGLPGLPGTVFRYDDLAHALISLRADALPLADALAGTDLPPEGLDAVLVFTAAHERVARKYQDFAYRLTHLDSGCATTQLAAVAAAHGLSTGFATRWDEGLAELLDLTPDDQYVTAVAGLHRGGTCH</sequence>
<dbReference type="Gene3D" id="3.40.50.720">
    <property type="entry name" value="NAD(P)-binding Rossmann-like Domain"/>
    <property type="match status" value="1"/>
</dbReference>
<dbReference type="InterPro" id="IPR029479">
    <property type="entry name" value="Nitroreductase"/>
</dbReference>
<dbReference type="EMBL" id="JAFBBP010000001">
    <property type="protein sequence ID" value="MBM7494280.1"/>
    <property type="molecule type" value="Genomic_DNA"/>
</dbReference>
<dbReference type="Proteomes" id="UP000764837">
    <property type="component" value="Unassembled WGS sequence"/>
</dbReference>
<organism evidence="2 3">
    <name type="scientific">Micromonospora luteifusca</name>
    <dbReference type="NCBI Taxonomy" id="709860"/>
    <lineage>
        <taxon>Bacteria</taxon>
        <taxon>Bacillati</taxon>
        <taxon>Actinomycetota</taxon>
        <taxon>Actinomycetes</taxon>
        <taxon>Micromonosporales</taxon>
        <taxon>Micromonosporaceae</taxon>
        <taxon>Micromonospora</taxon>
    </lineage>
</organism>
<name>A0ABS2M1D6_9ACTN</name>
<dbReference type="InterPro" id="IPR000415">
    <property type="entry name" value="Nitroreductase-like"/>
</dbReference>
<protein>
    <submittedName>
        <fullName evidence="2">SagB-type dehydrogenase family enzyme</fullName>
    </submittedName>
</protein>
<accession>A0ABS2M1D6</accession>
<keyword evidence="3" id="KW-1185">Reference proteome</keyword>
<dbReference type="InterPro" id="IPR052544">
    <property type="entry name" value="Bacteriocin_Proc_Enz"/>
</dbReference>
<dbReference type="CDD" id="cd02142">
    <property type="entry name" value="McbC_SagB-like_oxidoreductase"/>
    <property type="match status" value="1"/>
</dbReference>
<dbReference type="RefSeq" id="WP_204944872.1">
    <property type="nucleotide sequence ID" value="NZ_JAFBBP010000001.1"/>
</dbReference>
<dbReference type="Gene3D" id="3.90.930.60">
    <property type="match status" value="1"/>
</dbReference>
<gene>
    <name evidence="2" type="ORF">JOD64_005502</name>
</gene>
<reference evidence="2 3" key="1">
    <citation type="submission" date="2021-01" db="EMBL/GenBank/DDBJ databases">
        <title>Sequencing the genomes of 1000 actinobacteria strains.</title>
        <authorList>
            <person name="Klenk H.-P."/>
        </authorList>
    </citation>
    <scope>NUCLEOTIDE SEQUENCE [LARGE SCALE GENOMIC DNA]</scope>
    <source>
        <strain evidence="2 3">DSM 100204</strain>
    </source>
</reference>
<evidence type="ECO:0000313" key="2">
    <source>
        <dbReference type="EMBL" id="MBM7494280.1"/>
    </source>
</evidence>
<evidence type="ECO:0000259" key="1">
    <source>
        <dbReference type="Pfam" id="PF00881"/>
    </source>
</evidence>
<feature type="domain" description="Nitroreductase" evidence="1">
    <location>
        <begin position="384"/>
        <end position="536"/>
    </location>
</feature>
<dbReference type="PANTHER" id="PTHR43745">
    <property type="entry name" value="NITROREDUCTASE MJ1384-RELATED"/>
    <property type="match status" value="1"/>
</dbReference>
<dbReference type="Pfam" id="PF00881">
    <property type="entry name" value="Nitroreductase"/>
    <property type="match status" value="1"/>
</dbReference>
<evidence type="ECO:0000313" key="3">
    <source>
        <dbReference type="Proteomes" id="UP000764837"/>
    </source>
</evidence>
<dbReference type="Gene3D" id="3.40.109.10">
    <property type="entry name" value="NADH Oxidase"/>
    <property type="match status" value="1"/>
</dbReference>
<dbReference type="SUPFAM" id="SSF55469">
    <property type="entry name" value="FMN-dependent nitroreductase-like"/>
    <property type="match status" value="1"/>
</dbReference>
<dbReference type="PANTHER" id="PTHR43745:SF2">
    <property type="entry name" value="NITROREDUCTASE MJ1384-RELATED"/>
    <property type="match status" value="1"/>
</dbReference>